<reference evidence="2 3" key="1">
    <citation type="submission" date="2017-08" db="EMBL/GenBank/DDBJ databases">
        <title>Complete genome sequence of Gluconacetobacter saccharivorans CV1 isolated from Fermented Vinegar.</title>
        <authorList>
            <person name="Kim S.-Y."/>
        </authorList>
    </citation>
    <scope>NUCLEOTIDE SEQUENCE [LARGE SCALE GENOMIC DNA]</scope>
    <source>
        <strain evidence="2 3">CV1</strain>
    </source>
</reference>
<accession>A0A347WCH1</accession>
<dbReference type="Proteomes" id="UP000264120">
    <property type="component" value="Chromosome"/>
</dbReference>
<evidence type="ECO:0000313" key="2">
    <source>
        <dbReference type="EMBL" id="AXY22564.1"/>
    </source>
</evidence>
<feature type="transmembrane region" description="Helical" evidence="1">
    <location>
        <begin position="27"/>
        <end position="48"/>
    </location>
</feature>
<evidence type="ECO:0000256" key="1">
    <source>
        <dbReference type="SAM" id="Phobius"/>
    </source>
</evidence>
<keyword evidence="1" id="KW-0472">Membrane</keyword>
<sequence length="61" mass="6769">MGLPGVFIVFTLITLLLELLMPRMNGLLQTLTGFYVVFALIAATIEIVRKPQPVRHTSDKA</sequence>
<dbReference type="EMBL" id="CP023036">
    <property type="protein sequence ID" value="AXY22564.1"/>
    <property type="molecule type" value="Genomic_DNA"/>
</dbReference>
<keyword evidence="1" id="KW-1133">Transmembrane helix</keyword>
<protein>
    <submittedName>
        <fullName evidence="2">Uncharacterized protein</fullName>
    </submittedName>
</protein>
<keyword evidence="1" id="KW-0812">Transmembrane</keyword>
<name>A0A347WCH1_9PROT</name>
<gene>
    <name evidence="2" type="ORF">CD178_01803</name>
</gene>
<dbReference type="RefSeq" id="WP_118962932.1">
    <property type="nucleotide sequence ID" value="NZ_CALCQY010000002.1"/>
</dbReference>
<dbReference type="OrthoDB" id="7278347at2"/>
<organism evidence="2 3">
    <name type="scientific">Komagataeibacter saccharivorans</name>
    <dbReference type="NCBI Taxonomy" id="265959"/>
    <lineage>
        <taxon>Bacteria</taxon>
        <taxon>Pseudomonadati</taxon>
        <taxon>Pseudomonadota</taxon>
        <taxon>Alphaproteobacteria</taxon>
        <taxon>Acetobacterales</taxon>
        <taxon>Acetobacteraceae</taxon>
        <taxon>Komagataeibacter</taxon>
    </lineage>
</organism>
<proteinExistence type="predicted"/>
<keyword evidence="3" id="KW-1185">Reference proteome</keyword>
<feature type="transmembrane region" description="Helical" evidence="1">
    <location>
        <begin position="5"/>
        <end position="21"/>
    </location>
</feature>
<dbReference type="AlphaFoldDB" id="A0A347WCH1"/>
<dbReference type="KEGG" id="ksc:CD178_01803"/>
<evidence type="ECO:0000313" key="3">
    <source>
        <dbReference type="Proteomes" id="UP000264120"/>
    </source>
</evidence>